<accession>A0A8C4QUU5</accession>
<evidence type="ECO:0000313" key="4">
    <source>
        <dbReference type="Proteomes" id="UP000694388"/>
    </source>
</evidence>
<reference evidence="3" key="1">
    <citation type="submission" date="2025-08" db="UniProtKB">
        <authorList>
            <consortium name="Ensembl"/>
        </authorList>
    </citation>
    <scope>IDENTIFICATION</scope>
</reference>
<dbReference type="PRINTS" id="PR00705">
    <property type="entry name" value="PAPAIN"/>
</dbReference>
<dbReference type="Proteomes" id="UP000694388">
    <property type="component" value="Unplaced"/>
</dbReference>
<dbReference type="Gene3D" id="3.90.70.10">
    <property type="entry name" value="Cysteine proteinases"/>
    <property type="match status" value="1"/>
</dbReference>
<dbReference type="InterPro" id="IPR025661">
    <property type="entry name" value="Pept_asp_AS"/>
</dbReference>
<evidence type="ECO:0000256" key="1">
    <source>
        <dbReference type="ARBA" id="ARBA00008455"/>
    </source>
</evidence>
<proteinExistence type="inferred from homology"/>
<dbReference type="Ensembl" id="ENSEBUT00000021154.1">
    <property type="protein sequence ID" value="ENSEBUP00000020578.1"/>
    <property type="gene ID" value="ENSEBUG00000012736.1"/>
</dbReference>
<dbReference type="SUPFAM" id="SSF54001">
    <property type="entry name" value="Cysteine proteinases"/>
    <property type="match status" value="1"/>
</dbReference>
<dbReference type="Pfam" id="PF00112">
    <property type="entry name" value="Peptidase_C1"/>
    <property type="match status" value="1"/>
</dbReference>
<dbReference type="PANTHER" id="PTHR12411">
    <property type="entry name" value="CYSTEINE PROTEASE FAMILY C1-RELATED"/>
    <property type="match status" value="1"/>
</dbReference>
<dbReference type="GO" id="GO:0008234">
    <property type="term" value="F:cysteine-type peptidase activity"/>
    <property type="evidence" value="ECO:0007669"/>
    <property type="project" value="InterPro"/>
</dbReference>
<sequence>HERLNNLSGNASGVARYGVTTFSDLSTPEFEGFLGLERASVPPRQILASQVQVQTLDSLPARFDWREKGVITAVKDQKSCECCGGCWAFSCVEILESAAVHSGQPLRALSEQQVLDCSRHNYGCSGGHVLLALKWLNQTGVRVVEDSRYPFVGAVGPCRNFSSSTSGVRVRNYYWRNYRNCEKTMQAILLKEGPLAITVDALSWQDYLGGIIQHHCSETHPNHAVVVVGYDTTGEIPYWIVRNSWGAQWGISGYVHIRMFENVCGIANEVVSVFV</sequence>
<dbReference type="GeneTree" id="ENSGT00940000159253"/>
<comment type="similarity">
    <text evidence="1">Belongs to the peptidase C1 family.</text>
</comment>
<dbReference type="InterPro" id="IPR000668">
    <property type="entry name" value="Peptidase_C1A_C"/>
</dbReference>
<dbReference type="InterPro" id="IPR013128">
    <property type="entry name" value="Peptidase_C1A"/>
</dbReference>
<name>A0A8C4QUU5_EPTBU</name>
<feature type="domain" description="Peptidase C1A papain C-terminal" evidence="2">
    <location>
        <begin position="59"/>
        <end position="274"/>
    </location>
</feature>
<dbReference type="SMART" id="SM00645">
    <property type="entry name" value="Pept_C1"/>
    <property type="match status" value="1"/>
</dbReference>
<reference evidence="3" key="2">
    <citation type="submission" date="2025-09" db="UniProtKB">
        <authorList>
            <consortium name="Ensembl"/>
        </authorList>
    </citation>
    <scope>IDENTIFICATION</scope>
</reference>
<evidence type="ECO:0000313" key="3">
    <source>
        <dbReference type="Ensembl" id="ENSEBUP00000020578.1"/>
    </source>
</evidence>
<protein>
    <submittedName>
        <fullName evidence="3">Cathepsin O</fullName>
    </submittedName>
</protein>
<keyword evidence="4" id="KW-1185">Reference proteome</keyword>
<dbReference type="PROSITE" id="PS00640">
    <property type="entry name" value="THIOL_PROTEASE_ASN"/>
    <property type="match status" value="1"/>
</dbReference>
<dbReference type="CDD" id="cd02248">
    <property type="entry name" value="Peptidase_C1A"/>
    <property type="match status" value="1"/>
</dbReference>
<dbReference type="OMA" id="QNGLCRY"/>
<evidence type="ECO:0000259" key="2">
    <source>
        <dbReference type="SMART" id="SM00645"/>
    </source>
</evidence>
<dbReference type="InterPro" id="IPR039417">
    <property type="entry name" value="Peptidase_C1A_papain-like"/>
</dbReference>
<dbReference type="InterPro" id="IPR038765">
    <property type="entry name" value="Papain-like_cys_pep_sf"/>
</dbReference>
<dbReference type="AlphaFoldDB" id="A0A8C4QUU5"/>
<dbReference type="GO" id="GO:0006508">
    <property type="term" value="P:proteolysis"/>
    <property type="evidence" value="ECO:0007669"/>
    <property type="project" value="InterPro"/>
</dbReference>
<organism evidence="3 4">
    <name type="scientific">Eptatretus burgeri</name>
    <name type="common">Inshore hagfish</name>
    <dbReference type="NCBI Taxonomy" id="7764"/>
    <lineage>
        <taxon>Eukaryota</taxon>
        <taxon>Metazoa</taxon>
        <taxon>Chordata</taxon>
        <taxon>Craniata</taxon>
        <taxon>Vertebrata</taxon>
        <taxon>Cyclostomata</taxon>
        <taxon>Myxini</taxon>
        <taxon>Myxiniformes</taxon>
        <taxon>Myxinidae</taxon>
        <taxon>Eptatretinae</taxon>
        <taxon>Eptatretus</taxon>
    </lineage>
</organism>